<dbReference type="Proteomes" id="UP000616151">
    <property type="component" value="Unassembled WGS sequence"/>
</dbReference>
<accession>A0ACC5R6H5</accession>
<keyword evidence="2" id="KW-1185">Reference proteome</keyword>
<reference evidence="1" key="1">
    <citation type="submission" date="2021-01" db="EMBL/GenBank/DDBJ databases">
        <authorList>
            <person name="Sun Q."/>
        </authorList>
    </citation>
    <scope>NUCLEOTIDE SEQUENCE</scope>
    <source>
        <strain evidence="1">YIM B02566</strain>
    </source>
</reference>
<dbReference type="EMBL" id="JAENHL010000007">
    <property type="protein sequence ID" value="MBK1868261.1"/>
    <property type="molecule type" value="Genomic_DNA"/>
</dbReference>
<evidence type="ECO:0000313" key="1">
    <source>
        <dbReference type="EMBL" id="MBK1868261.1"/>
    </source>
</evidence>
<proteinExistence type="predicted"/>
<gene>
    <name evidence="1" type="ORF">JHL16_18050</name>
</gene>
<organism evidence="1 2">
    <name type="scientific">Taklimakanibacter albus</name>
    <dbReference type="NCBI Taxonomy" id="2800327"/>
    <lineage>
        <taxon>Bacteria</taxon>
        <taxon>Pseudomonadati</taxon>
        <taxon>Pseudomonadota</taxon>
        <taxon>Alphaproteobacteria</taxon>
        <taxon>Hyphomicrobiales</taxon>
        <taxon>Aestuariivirgaceae</taxon>
        <taxon>Taklimakanibacter</taxon>
    </lineage>
</organism>
<name>A0ACC5R6H5_9HYPH</name>
<evidence type="ECO:0000313" key="2">
    <source>
        <dbReference type="Proteomes" id="UP000616151"/>
    </source>
</evidence>
<sequence>MDINRTTLDSLYTGYKRNFSTGFGKVKPLWQRIATRIGSTTSQNVYPMLGDFPGMREWIGDRQLRLIGMHDYTIKNRDWEDSVRVKRNSIMDDEFGIYAPFMEGLGAAAAEHPDVLVFGALKDGFSSICYDGQNFFDTDHPVGGVGDTPVTTKSNMQAGAGAPWFLLDTSRPLLPLIFQERKKADRLDRLDDPTDPNVFHKKEFIYGVDGRYSAGYGFWQLAFGSKDTLNAANFKSARTAMETQVNDSGSPLGVSPKILVVGPTLRDAGEDILKKEQNSGGETNTLRNAVELVVVPWLV</sequence>
<protein>
    <submittedName>
        <fullName evidence="1">Mu-like prophage major head subunit gpT family protein</fullName>
    </submittedName>
</protein>
<comment type="caution">
    <text evidence="1">The sequence shown here is derived from an EMBL/GenBank/DDBJ whole genome shotgun (WGS) entry which is preliminary data.</text>
</comment>